<organism evidence="1 2">
    <name type="scientific">Colocasia esculenta</name>
    <name type="common">Wild taro</name>
    <name type="synonym">Arum esculentum</name>
    <dbReference type="NCBI Taxonomy" id="4460"/>
    <lineage>
        <taxon>Eukaryota</taxon>
        <taxon>Viridiplantae</taxon>
        <taxon>Streptophyta</taxon>
        <taxon>Embryophyta</taxon>
        <taxon>Tracheophyta</taxon>
        <taxon>Spermatophyta</taxon>
        <taxon>Magnoliopsida</taxon>
        <taxon>Liliopsida</taxon>
        <taxon>Araceae</taxon>
        <taxon>Aroideae</taxon>
        <taxon>Colocasieae</taxon>
        <taxon>Colocasia</taxon>
    </lineage>
</organism>
<protein>
    <submittedName>
        <fullName evidence="1">Uncharacterized protein</fullName>
    </submittedName>
</protein>
<gene>
    <name evidence="1" type="ORF">Taro_020359</name>
</gene>
<keyword evidence="2" id="KW-1185">Reference proteome</keyword>
<evidence type="ECO:0000313" key="1">
    <source>
        <dbReference type="EMBL" id="MQL87807.1"/>
    </source>
</evidence>
<proteinExistence type="predicted"/>
<dbReference type="Proteomes" id="UP000652761">
    <property type="component" value="Unassembled WGS sequence"/>
</dbReference>
<dbReference type="EMBL" id="NMUH01001007">
    <property type="protein sequence ID" value="MQL87807.1"/>
    <property type="molecule type" value="Genomic_DNA"/>
</dbReference>
<comment type="caution">
    <text evidence="1">The sequence shown here is derived from an EMBL/GenBank/DDBJ whole genome shotgun (WGS) entry which is preliminary data.</text>
</comment>
<reference evidence="1" key="1">
    <citation type="submission" date="2017-07" db="EMBL/GenBank/DDBJ databases">
        <title>Taro Niue Genome Assembly and Annotation.</title>
        <authorList>
            <person name="Atibalentja N."/>
            <person name="Keating K."/>
            <person name="Fields C.J."/>
        </authorList>
    </citation>
    <scope>NUCLEOTIDE SEQUENCE</scope>
    <source>
        <strain evidence="1">Niue_2</strain>
        <tissue evidence="1">Leaf</tissue>
    </source>
</reference>
<accession>A0A843UZD5</accession>
<dbReference type="AlphaFoldDB" id="A0A843UZD5"/>
<evidence type="ECO:0000313" key="2">
    <source>
        <dbReference type="Proteomes" id="UP000652761"/>
    </source>
</evidence>
<name>A0A843UZD5_COLES</name>
<sequence>MLYTCSIANVSRFDILHRDMTRSLKRLIRLKQSQPQECEGVDSEERSEVDLGEWVFPKVSSAATMEKVEYNAEKEHEKKEELLRSSKEKETLEMTIGELDGYLLQSKERCVELENR</sequence>